<reference evidence="4 5" key="1">
    <citation type="submission" date="2024-02" db="EMBL/GenBank/DDBJ databases">
        <title>De novo assembly and annotation of 12 fungi associated with fruit tree decline syndrome in Ontario, Canada.</title>
        <authorList>
            <person name="Sulman M."/>
            <person name="Ellouze W."/>
            <person name="Ilyukhin E."/>
        </authorList>
    </citation>
    <scope>NUCLEOTIDE SEQUENCE [LARGE SCALE GENOMIC DNA]</scope>
    <source>
        <strain evidence="4 5">M169</strain>
    </source>
</reference>
<sequence>MFGQSILERSALVAAVVLSGVPTTIAHSWVEQLNRIAPNGTMIAPEGYQRAYVGRGDPGFKGDISDDLWQIPPNDRAEGAVIYPTDLLCAPQQKIGTYTNSKYPKLVTAPGDYVALRHQENGHVTLPATQANKPRNRGTIYIYGTEKPGSNDTLMSIHNVWNADGTGGDGRGRLLATRNYDDGQCYQLNGGDISTSRTKQFSKEASNPQGQDLWCQSDFQLPSDLTVGADYTLYWVWDWPTLSKANAMVGDDGVEVTKPETYTSCMDLEIVDPCADDLGDVKSPACSSGSGSGSGAKTKTKIANTFSKGQSWDSAAVPQELTGNFAVGVDGANADSGSNTGMSAPPDLASGSGSGNSATTSSASSGGGAASGRPAASGGAGVASPSASTFATVTTPAPTSATSAAGADGATVTELSTVTVTEGVATVTVTASVGVDAAAGVVSEDSTGGLSIPTPGVAPAVQPFTRRKRSRIERNLS</sequence>
<accession>A0ABR1PG97</accession>
<dbReference type="InterPro" id="IPR055915">
    <property type="entry name" value="DUF7492"/>
</dbReference>
<name>A0ABR1PG97_DIAER</name>
<evidence type="ECO:0000256" key="1">
    <source>
        <dbReference type="SAM" id="MobiDB-lite"/>
    </source>
</evidence>
<comment type="caution">
    <text evidence="4">The sequence shown here is derived from an EMBL/GenBank/DDBJ whole genome shotgun (WGS) entry which is preliminary data.</text>
</comment>
<evidence type="ECO:0000256" key="2">
    <source>
        <dbReference type="SAM" id="SignalP"/>
    </source>
</evidence>
<protein>
    <recommendedName>
        <fullName evidence="3">DUF7492 domain-containing protein</fullName>
    </recommendedName>
</protein>
<dbReference type="Proteomes" id="UP001430848">
    <property type="component" value="Unassembled WGS sequence"/>
</dbReference>
<evidence type="ECO:0000259" key="3">
    <source>
        <dbReference type="Pfam" id="PF24320"/>
    </source>
</evidence>
<evidence type="ECO:0000313" key="5">
    <source>
        <dbReference type="Proteomes" id="UP001430848"/>
    </source>
</evidence>
<feature type="compositionally biased region" description="Low complexity" evidence="1">
    <location>
        <begin position="371"/>
        <end position="407"/>
    </location>
</feature>
<keyword evidence="5" id="KW-1185">Reference proteome</keyword>
<feature type="domain" description="DUF7492" evidence="3">
    <location>
        <begin position="25"/>
        <end position="275"/>
    </location>
</feature>
<evidence type="ECO:0000313" key="4">
    <source>
        <dbReference type="EMBL" id="KAK7736058.1"/>
    </source>
</evidence>
<dbReference type="Pfam" id="PF24320">
    <property type="entry name" value="DUF7492"/>
    <property type="match status" value="1"/>
</dbReference>
<organism evidence="4 5">
    <name type="scientific">Diaporthe eres</name>
    <name type="common">Phomopsis oblonga</name>
    <dbReference type="NCBI Taxonomy" id="83184"/>
    <lineage>
        <taxon>Eukaryota</taxon>
        <taxon>Fungi</taxon>
        <taxon>Dikarya</taxon>
        <taxon>Ascomycota</taxon>
        <taxon>Pezizomycotina</taxon>
        <taxon>Sordariomycetes</taxon>
        <taxon>Sordariomycetidae</taxon>
        <taxon>Diaporthales</taxon>
        <taxon>Diaporthaceae</taxon>
        <taxon>Diaporthe</taxon>
        <taxon>Diaporthe eres species complex</taxon>
    </lineage>
</organism>
<feature type="signal peptide" evidence="2">
    <location>
        <begin position="1"/>
        <end position="26"/>
    </location>
</feature>
<gene>
    <name evidence="4" type="ORF">SLS63_003579</name>
</gene>
<dbReference type="EMBL" id="JAKNSF020000011">
    <property type="protein sequence ID" value="KAK7736058.1"/>
    <property type="molecule type" value="Genomic_DNA"/>
</dbReference>
<feature type="region of interest" description="Disordered" evidence="1">
    <location>
        <begin position="336"/>
        <end position="407"/>
    </location>
</feature>
<proteinExistence type="predicted"/>
<keyword evidence="2" id="KW-0732">Signal</keyword>
<feature type="chain" id="PRO_5047048797" description="DUF7492 domain-containing protein" evidence="2">
    <location>
        <begin position="27"/>
        <end position="477"/>
    </location>
</feature>
<feature type="compositionally biased region" description="Low complexity" evidence="1">
    <location>
        <begin position="349"/>
        <end position="364"/>
    </location>
</feature>